<organism evidence="2 3">
    <name type="scientific">Rubroshorea leprosula</name>
    <dbReference type="NCBI Taxonomy" id="152421"/>
    <lineage>
        <taxon>Eukaryota</taxon>
        <taxon>Viridiplantae</taxon>
        <taxon>Streptophyta</taxon>
        <taxon>Embryophyta</taxon>
        <taxon>Tracheophyta</taxon>
        <taxon>Spermatophyta</taxon>
        <taxon>Magnoliopsida</taxon>
        <taxon>eudicotyledons</taxon>
        <taxon>Gunneridae</taxon>
        <taxon>Pentapetalae</taxon>
        <taxon>rosids</taxon>
        <taxon>malvids</taxon>
        <taxon>Malvales</taxon>
        <taxon>Dipterocarpaceae</taxon>
        <taxon>Rubroshorea</taxon>
    </lineage>
</organism>
<feature type="compositionally biased region" description="Basic and acidic residues" evidence="1">
    <location>
        <begin position="98"/>
        <end position="114"/>
    </location>
</feature>
<feature type="compositionally biased region" description="Basic and acidic residues" evidence="1">
    <location>
        <begin position="123"/>
        <end position="139"/>
    </location>
</feature>
<feature type="region of interest" description="Disordered" evidence="1">
    <location>
        <begin position="75"/>
        <end position="157"/>
    </location>
</feature>
<name>A0AAV5I895_9ROSI</name>
<dbReference type="Proteomes" id="UP001054252">
    <property type="component" value="Unassembled WGS sequence"/>
</dbReference>
<keyword evidence="3" id="KW-1185">Reference proteome</keyword>
<gene>
    <name evidence="2" type="ORF">SLEP1_g7467</name>
</gene>
<proteinExistence type="predicted"/>
<feature type="compositionally biased region" description="Low complexity" evidence="1">
    <location>
        <begin position="193"/>
        <end position="203"/>
    </location>
</feature>
<accession>A0AAV5I895</accession>
<evidence type="ECO:0000313" key="2">
    <source>
        <dbReference type="EMBL" id="GKU93914.1"/>
    </source>
</evidence>
<evidence type="ECO:0008006" key="4">
    <source>
        <dbReference type="Google" id="ProtNLM"/>
    </source>
</evidence>
<reference evidence="2 3" key="1">
    <citation type="journal article" date="2021" name="Commun. Biol.">
        <title>The genome of Shorea leprosula (Dipterocarpaceae) highlights the ecological relevance of drought in aseasonal tropical rainforests.</title>
        <authorList>
            <person name="Ng K.K.S."/>
            <person name="Kobayashi M.J."/>
            <person name="Fawcett J.A."/>
            <person name="Hatakeyama M."/>
            <person name="Paape T."/>
            <person name="Ng C.H."/>
            <person name="Ang C.C."/>
            <person name="Tnah L.H."/>
            <person name="Lee C.T."/>
            <person name="Nishiyama T."/>
            <person name="Sese J."/>
            <person name="O'Brien M.J."/>
            <person name="Copetti D."/>
            <person name="Mohd Noor M.I."/>
            <person name="Ong R.C."/>
            <person name="Putra M."/>
            <person name="Sireger I.Z."/>
            <person name="Indrioko S."/>
            <person name="Kosugi Y."/>
            <person name="Izuno A."/>
            <person name="Isagi Y."/>
            <person name="Lee S.L."/>
            <person name="Shimizu K.K."/>
        </authorList>
    </citation>
    <scope>NUCLEOTIDE SEQUENCE [LARGE SCALE GENOMIC DNA]</scope>
    <source>
        <strain evidence="2">214</strain>
    </source>
</reference>
<dbReference type="EMBL" id="BPVZ01000007">
    <property type="protein sequence ID" value="GKU93914.1"/>
    <property type="molecule type" value="Genomic_DNA"/>
</dbReference>
<dbReference type="AlphaFoldDB" id="A0AAV5I895"/>
<protein>
    <recommendedName>
        <fullName evidence="4">Shugoshin C-terminal domain-containing protein</fullName>
    </recommendedName>
</protein>
<sequence>MASFFYNQVRDSYSCSGNKLRGCSKAQACLNKIIHIILSVPPCEIPNSLLRDKRGLDIDLNLRLGSSLESEKSESLAENSFVGKEKETESNSSVGVEEVSRDGEEAEAIAEKTTPEASSDITDLQKVEMRVEKGVERGDGNGGDVTTNAPFPKKRRRCDDSLALLIEAAEMISDDQVGSPEQDQKVAQSEAVKSGSNSKKNSSTDGDECGNGDFEDISPVVRSRRGRSQVLPYRYRDSVLEPLRRPQRSAMVPKEKRRSSK</sequence>
<evidence type="ECO:0000256" key="1">
    <source>
        <dbReference type="SAM" id="MobiDB-lite"/>
    </source>
</evidence>
<comment type="caution">
    <text evidence="2">The sequence shown here is derived from an EMBL/GenBank/DDBJ whole genome shotgun (WGS) entry which is preliminary data.</text>
</comment>
<feature type="region of interest" description="Disordered" evidence="1">
    <location>
        <begin position="172"/>
        <end position="261"/>
    </location>
</feature>
<evidence type="ECO:0000313" key="3">
    <source>
        <dbReference type="Proteomes" id="UP001054252"/>
    </source>
</evidence>
<feature type="compositionally biased region" description="Acidic residues" evidence="1">
    <location>
        <begin position="205"/>
        <end position="216"/>
    </location>
</feature>
<feature type="compositionally biased region" description="Basic and acidic residues" evidence="1">
    <location>
        <begin position="234"/>
        <end position="244"/>
    </location>
</feature>